<dbReference type="Gene3D" id="3.40.50.2000">
    <property type="entry name" value="Glycogen Phosphorylase B"/>
    <property type="match status" value="2"/>
</dbReference>
<keyword evidence="4" id="KW-1185">Reference proteome</keyword>
<evidence type="ECO:0000256" key="1">
    <source>
        <dbReference type="ARBA" id="ARBA00022676"/>
    </source>
</evidence>
<gene>
    <name evidence="3" type="ORF">DXU93_14145</name>
</gene>
<accession>A0A3E1EUG9</accession>
<dbReference type="CDD" id="cd03789">
    <property type="entry name" value="GT9_LPS_heptosyltransferase"/>
    <property type="match status" value="1"/>
</dbReference>
<evidence type="ECO:0000313" key="4">
    <source>
        <dbReference type="Proteomes" id="UP000257127"/>
    </source>
</evidence>
<dbReference type="Pfam" id="PF01075">
    <property type="entry name" value="Glyco_transf_9"/>
    <property type="match status" value="1"/>
</dbReference>
<dbReference type="OrthoDB" id="9772349at2"/>
<keyword evidence="1" id="KW-0328">Glycosyltransferase</keyword>
<dbReference type="Proteomes" id="UP000257127">
    <property type="component" value="Unassembled WGS sequence"/>
</dbReference>
<reference evidence="3 4" key="1">
    <citation type="submission" date="2018-08" db="EMBL/GenBank/DDBJ databases">
        <title>The draft genome squence of Brumimicrobium sp. N62.</title>
        <authorList>
            <person name="Du Z.-J."/>
            <person name="Luo H.-R."/>
        </authorList>
    </citation>
    <scope>NUCLEOTIDE SEQUENCE [LARGE SCALE GENOMIC DNA]</scope>
    <source>
        <strain evidence="3 4">N62</strain>
    </source>
</reference>
<dbReference type="PANTHER" id="PTHR30160:SF1">
    <property type="entry name" value="LIPOPOLYSACCHARIDE 1,2-N-ACETYLGLUCOSAMINETRANSFERASE-RELATED"/>
    <property type="match status" value="1"/>
</dbReference>
<dbReference type="InterPro" id="IPR002201">
    <property type="entry name" value="Glyco_trans_9"/>
</dbReference>
<dbReference type="GO" id="GO:0009244">
    <property type="term" value="P:lipopolysaccharide core region biosynthetic process"/>
    <property type="evidence" value="ECO:0007669"/>
    <property type="project" value="TreeGrafter"/>
</dbReference>
<name>A0A3E1EUG9_9FLAO</name>
<dbReference type="EMBL" id="QURB01000011">
    <property type="protein sequence ID" value="RFC53204.1"/>
    <property type="molecule type" value="Genomic_DNA"/>
</dbReference>
<comment type="caution">
    <text evidence="3">The sequence shown here is derived from an EMBL/GenBank/DDBJ whole genome shotgun (WGS) entry which is preliminary data.</text>
</comment>
<organism evidence="3 4">
    <name type="scientific">Brumimicrobium aurantiacum</name>
    <dbReference type="NCBI Taxonomy" id="1737063"/>
    <lineage>
        <taxon>Bacteria</taxon>
        <taxon>Pseudomonadati</taxon>
        <taxon>Bacteroidota</taxon>
        <taxon>Flavobacteriia</taxon>
        <taxon>Flavobacteriales</taxon>
        <taxon>Crocinitomicaceae</taxon>
        <taxon>Brumimicrobium</taxon>
    </lineage>
</organism>
<sequence>MQNFLIIQTAFLGDVILATPIVAELKRIYPEARIDVLVRKGNESLLINNSKINKIFIWDKKGGKYRSLLRNIKNIRKVIYDEVITLQRYTNAGLVTLFAKTKRRIGFDKNAFRSMYTKTVKHSLEGENHEVERNLSLIAHHGAQKLVRPELFPSSNDMELVEDYKSETYFCLAPASVWATKKLPASGWTELINLLLQKGEVKLLGGPDDHDLCDDIQKEFPGGVHNLAGKLTLMQSAALMKDATMNYVNDSGPLHIASAMNAPTRAFFCSTVPKFGFGPLADDAKVIETPLGLDCRPCGNHGFTKCPLGHFKCGKSIVINEESIA</sequence>
<dbReference type="SUPFAM" id="SSF53756">
    <property type="entry name" value="UDP-Glycosyltransferase/glycogen phosphorylase"/>
    <property type="match status" value="1"/>
</dbReference>
<dbReference type="PANTHER" id="PTHR30160">
    <property type="entry name" value="TETRAACYLDISACCHARIDE 4'-KINASE-RELATED"/>
    <property type="match status" value="1"/>
</dbReference>
<dbReference type="GO" id="GO:0005829">
    <property type="term" value="C:cytosol"/>
    <property type="evidence" value="ECO:0007669"/>
    <property type="project" value="TreeGrafter"/>
</dbReference>
<protein>
    <submittedName>
        <fullName evidence="3">Glycosyltransferase family 9 protein</fullName>
    </submittedName>
</protein>
<keyword evidence="2 3" id="KW-0808">Transferase</keyword>
<evidence type="ECO:0000313" key="3">
    <source>
        <dbReference type="EMBL" id="RFC53204.1"/>
    </source>
</evidence>
<dbReference type="GO" id="GO:0008713">
    <property type="term" value="F:ADP-heptose-lipopolysaccharide heptosyltransferase activity"/>
    <property type="evidence" value="ECO:0007669"/>
    <property type="project" value="TreeGrafter"/>
</dbReference>
<evidence type="ECO:0000256" key="2">
    <source>
        <dbReference type="ARBA" id="ARBA00022679"/>
    </source>
</evidence>
<dbReference type="AlphaFoldDB" id="A0A3E1EUG9"/>
<dbReference type="InterPro" id="IPR051199">
    <property type="entry name" value="LPS_LOS_Heptosyltrfase"/>
</dbReference>
<proteinExistence type="predicted"/>